<proteinExistence type="inferred from homology"/>
<dbReference type="AlphaFoldDB" id="A0A4P2PX75"/>
<dbReference type="InterPro" id="IPR002930">
    <property type="entry name" value="GCV_H"/>
</dbReference>
<reference evidence="6 7" key="1">
    <citation type="submission" date="2015-09" db="EMBL/GenBank/DDBJ databases">
        <title>Sorangium comparison.</title>
        <authorList>
            <person name="Zaburannyi N."/>
            <person name="Bunk B."/>
            <person name="Overmann J."/>
            <person name="Mueller R."/>
        </authorList>
    </citation>
    <scope>NUCLEOTIDE SEQUENCE [LARGE SCALE GENOMIC DNA]</scope>
    <source>
        <strain evidence="6 7">So ceGT47</strain>
    </source>
</reference>
<comment type="subunit">
    <text evidence="3">The glycine cleavage system is composed of four proteins: P, T, L and H.</text>
</comment>
<dbReference type="Pfam" id="PF01597">
    <property type="entry name" value="GCV_H"/>
    <property type="match status" value="1"/>
</dbReference>
<evidence type="ECO:0000256" key="1">
    <source>
        <dbReference type="ARBA" id="ARBA00009249"/>
    </source>
</evidence>
<dbReference type="InterPro" id="IPR000089">
    <property type="entry name" value="Biotin_lipoyl"/>
</dbReference>
<evidence type="ECO:0000259" key="5">
    <source>
        <dbReference type="PROSITE" id="PS50968"/>
    </source>
</evidence>
<sequence length="132" mass="14437">MASDDVRTDRRYTKDHEWAKQEDDRVVVGITAFAVDQLGDITLVNLDVKPGDTLTAGTAFGTIESVKTLSDLFAPLSGKVQRVNAELENRPELVNEDCYGKAWMIEIVPSDQGELGGLLDAAAYTEILKTAH</sequence>
<evidence type="ECO:0000256" key="2">
    <source>
        <dbReference type="ARBA" id="ARBA00022823"/>
    </source>
</evidence>
<protein>
    <recommendedName>
        <fullName evidence="3">Glycine cleavage system H protein</fullName>
    </recommendedName>
</protein>
<dbReference type="PROSITE" id="PS50968">
    <property type="entry name" value="BIOTINYL_LIPOYL"/>
    <property type="match status" value="1"/>
</dbReference>
<dbReference type="GO" id="GO:0005829">
    <property type="term" value="C:cytosol"/>
    <property type="evidence" value="ECO:0007669"/>
    <property type="project" value="TreeGrafter"/>
</dbReference>
<dbReference type="RefSeq" id="WP_129346679.1">
    <property type="nucleotide sequence ID" value="NZ_CP012670.1"/>
</dbReference>
<dbReference type="SUPFAM" id="SSF51230">
    <property type="entry name" value="Single hybrid motif"/>
    <property type="match status" value="1"/>
</dbReference>
<comment type="similarity">
    <text evidence="1 3">Belongs to the GcvH family.</text>
</comment>
<dbReference type="InterPro" id="IPR011053">
    <property type="entry name" value="Single_hybrid_motif"/>
</dbReference>
<dbReference type="GO" id="GO:0005960">
    <property type="term" value="C:glycine cleavage complex"/>
    <property type="evidence" value="ECO:0007669"/>
    <property type="project" value="InterPro"/>
</dbReference>
<dbReference type="PANTHER" id="PTHR11715">
    <property type="entry name" value="GLYCINE CLEAVAGE SYSTEM H PROTEIN"/>
    <property type="match status" value="1"/>
</dbReference>
<evidence type="ECO:0000313" key="6">
    <source>
        <dbReference type="EMBL" id="AUX21340.1"/>
    </source>
</evidence>
<dbReference type="GO" id="GO:0019464">
    <property type="term" value="P:glycine decarboxylation via glycine cleavage system"/>
    <property type="evidence" value="ECO:0007669"/>
    <property type="project" value="UniProtKB-UniRule"/>
</dbReference>
<evidence type="ECO:0000256" key="4">
    <source>
        <dbReference type="PIRSR" id="PIRSR617453-50"/>
    </source>
</evidence>
<gene>
    <name evidence="3 6" type="primary">gcvH</name>
    <name evidence="6" type="ORF">SOCEGT47_018220</name>
</gene>
<evidence type="ECO:0000256" key="3">
    <source>
        <dbReference type="HAMAP-Rule" id="MF_00272"/>
    </source>
</evidence>
<name>A0A4P2PX75_SORCE</name>
<dbReference type="HAMAP" id="MF_00272">
    <property type="entry name" value="GcvH"/>
    <property type="match status" value="1"/>
</dbReference>
<feature type="modified residue" description="N6-lipoyllysine" evidence="3 4">
    <location>
        <position position="67"/>
    </location>
</feature>
<dbReference type="GO" id="GO:0009249">
    <property type="term" value="P:protein lipoylation"/>
    <property type="evidence" value="ECO:0007669"/>
    <property type="project" value="TreeGrafter"/>
</dbReference>
<dbReference type="OrthoDB" id="9796712at2"/>
<dbReference type="PANTHER" id="PTHR11715:SF3">
    <property type="entry name" value="GLYCINE CLEAVAGE SYSTEM H PROTEIN-RELATED"/>
    <property type="match status" value="1"/>
</dbReference>
<accession>A0A4P2PX75</accession>
<dbReference type="NCBIfam" id="TIGR00527">
    <property type="entry name" value="gcvH"/>
    <property type="match status" value="1"/>
</dbReference>
<evidence type="ECO:0000313" key="7">
    <source>
        <dbReference type="Proteomes" id="UP000295781"/>
    </source>
</evidence>
<dbReference type="EMBL" id="CP012670">
    <property type="protein sequence ID" value="AUX21340.1"/>
    <property type="molecule type" value="Genomic_DNA"/>
</dbReference>
<organism evidence="6 7">
    <name type="scientific">Sorangium cellulosum</name>
    <name type="common">Polyangium cellulosum</name>
    <dbReference type="NCBI Taxonomy" id="56"/>
    <lineage>
        <taxon>Bacteria</taxon>
        <taxon>Pseudomonadati</taxon>
        <taxon>Myxococcota</taxon>
        <taxon>Polyangia</taxon>
        <taxon>Polyangiales</taxon>
        <taxon>Polyangiaceae</taxon>
        <taxon>Sorangium</taxon>
    </lineage>
</organism>
<feature type="domain" description="Lipoyl-binding" evidence="5">
    <location>
        <begin position="25"/>
        <end position="108"/>
    </location>
</feature>
<keyword evidence="2 3" id="KW-0450">Lipoyl</keyword>
<dbReference type="InterPro" id="IPR017453">
    <property type="entry name" value="GCV_H_sub"/>
</dbReference>
<dbReference type="NCBIfam" id="NF002270">
    <property type="entry name" value="PRK01202.1"/>
    <property type="match status" value="1"/>
</dbReference>
<comment type="function">
    <text evidence="3">The glycine cleavage system catalyzes the degradation of glycine. The H protein shuttles the methylamine group of glycine from the P protein to the T protein.</text>
</comment>
<dbReference type="CDD" id="cd06848">
    <property type="entry name" value="GCS_H"/>
    <property type="match status" value="1"/>
</dbReference>
<comment type="cofactor">
    <cofactor evidence="3">
        <name>(R)-lipoate</name>
        <dbReference type="ChEBI" id="CHEBI:83088"/>
    </cofactor>
    <text evidence="3">Binds 1 lipoyl cofactor covalently.</text>
</comment>
<dbReference type="Proteomes" id="UP000295781">
    <property type="component" value="Chromosome"/>
</dbReference>
<dbReference type="InterPro" id="IPR033753">
    <property type="entry name" value="GCV_H/Fam206"/>
</dbReference>
<dbReference type="Gene3D" id="2.40.50.100">
    <property type="match status" value="1"/>
</dbReference>